<name>D7BB16_ALLS1</name>
<organism evidence="1 2">
    <name type="scientific">Allomeiothermus silvanus (strain ATCC 700542 / DSM 9946 / NBRC 106475 / NCIMB 13440 / VI-R2)</name>
    <name type="common">Thermus silvanus</name>
    <dbReference type="NCBI Taxonomy" id="526227"/>
    <lineage>
        <taxon>Bacteria</taxon>
        <taxon>Thermotogati</taxon>
        <taxon>Deinococcota</taxon>
        <taxon>Deinococci</taxon>
        <taxon>Thermales</taxon>
        <taxon>Thermaceae</taxon>
        <taxon>Allomeiothermus</taxon>
    </lineage>
</organism>
<dbReference type="STRING" id="526227.Mesil_2540"/>
<dbReference type="OrthoDB" id="9880679at2"/>
<proteinExistence type="predicted"/>
<dbReference type="AlphaFoldDB" id="D7BB16"/>
<dbReference type="EMBL" id="CP002042">
    <property type="protein sequence ID" value="ADH64390.1"/>
    <property type="molecule type" value="Genomic_DNA"/>
</dbReference>
<evidence type="ECO:0000313" key="2">
    <source>
        <dbReference type="Proteomes" id="UP000001916"/>
    </source>
</evidence>
<reference evidence="1 2" key="1">
    <citation type="journal article" date="2010" name="Stand. Genomic Sci.">
        <title>Complete genome sequence of Meiothermus silvanus type strain (VI-R2).</title>
        <authorList>
            <person name="Sikorski J."/>
            <person name="Tindall B.J."/>
            <person name="Lowry S."/>
            <person name="Lucas S."/>
            <person name="Nolan M."/>
            <person name="Copeland A."/>
            <person name="Glavina Del Rio T."/>
            <person name="Tice H."/>
            <person name="Cheng J.F."/>
            <person name="Han C."/>
            <person name="Pitluck S."/>
            <person name="Liolios K."/>
            <person name="Ivanova N."/>
            <person name="Mavromatis K."/>
            <person name="Mikhailova N."/>
            <person name="Pati A."/>
            <person name="Goodwin L."/>
            <person name="Chen A."/>
            <person name="Palaniappan K."/>
            <person name="Land M."/>
            <person name="Hauser L."/>
            <person name="Chang Y.J."/>
            <person name="Jeffries C.D."/>
            <person name="Rohde M."/>
            <person name="Goker M."/>
            <person name="Woyke T."/>
            <person name="Bristow J."/>
            <person name="Eisen J.A."/>
            <person name="Markowitz V."/>
            <person name="Hugenholtz P."/>
            <person name="Kyrpides N.C."/>
            <person name="Klenk H.P."/>
            <person name="Lapidus A."/>
        </authorList>
    </citation>
    <scope>NUCLEOTIDE SEQUENCE [LARGE SCALE GENOMIC DNA]</scope>
    <source>
        <strain evidence="2">ATCC 700542 / DSM 9946 / VI-R2</strain>
    </source>
</reference>
<keyword evidence="2" id="KW-1185">Reference proteome</keyword>
<gene>
    <name evidence="1" type="ordered locus">Mesil_2540</name>
</gene>
<dbReference type="RefSeq" id="WP_013158931.1">
    <property type="nucleotide sequence ID" value="NC_014212.1"/>
</dbReference>
<accession>D7BB16</accession>
<dbReference type="HOGENOM" id="CLU_2494260_0_0_0"/>
<dbReference type="Proteomes" id="UP000001916">
    <property type="component" value="Chromosome"/>
</dbReference>
<evidence type="ECO:0000313" key="1">
    <source>
        <dbReference type="EMBL" id="ADH64390.1"/>
    </source>
</evidence>
<sequence>MALSKVQMLLDLLAGWAEFVAQHNEAVHQAETQSEPQGLALDDYPDRYADAVADLYQQAGQLEDDAQVEAFLHQHLIPFLLHPERI</sequence>
<dbReference type="KEGG" id="msv:Mesil_2540"/>
<protein>
    <submittedName>
        <fullName evidence="1">Uncharacterized protein</fullName>
    </submittedName>
</protein>